<dbReference type="RefSeq" id="WP_089220286.1">
    <property type="nucleotide sequence ID" value="NZ_FZOS01000016.1"/>
</dbReference>
<feature type="chain" id="PRO_5012624808" evidence="1">
    <location>
        <begin position="23"/>
        <end position="126"/>
    </location>
</feature>
<sequence>MPAPRLLLAALIAATMASPVLAQPKPQANPYSDRLAALTDLQRNAALRRAVLDSGQYCKRVEWSAKQQTYKNLVMWTARCNPGGDKAVFIGPDGSVQVRPCKDLAQLKLPQCRMPPAKPATAAKPK</sequence>
<gene>
    <name evidence="2" type="ORF">SAMN06295912_11646</name>
</gene>
<dbReference type="AlphaFoldDB" id="A0A239HD63"/>
<reference evidence="3" key="1">
    <citation type="submission" date="2017-06" db="EMBL/GenBank/DDBJ databases">
        <authorList>
            <person name="Varghese N."/>
            <person name="Submissions S."/>
        </authorList>
    </citation>
    <scope>NUCLEOTIDE SEQUENCE [LARGE SCALE GENOMIC DNA]</scope>
    <source>
        <strain evidence="3">LNB2</strain>
    </source>
</reference>
<name>A0A239HD63_9SPHN</name>
<dbReference type="Proteomes" id="UP000198281">
    <property type="component" value="Unassembled WGS sequence"/>
</dbReference>
<protein>
    <submittedName>
        <fullName evidence="2">Uncharacterized protein</fullName>
    </submittedName>
</protein>
<proteinExistence type="predicted"/>
<keyword evidence="3" id="KW-1185">Reference proteome</keyword>
<feature type="signal peptide" evidence="1">
    <location>
        <begin position="1"/>
        <end position="22"/>
    </location>
</feature>
<dbReference type="EMBL" id="FZOS01000016">
    <property type="protein sequence ID" value="SNS79091.1"/>
    <property type="molecule type" value="Genomic_DNA"/>
</dbReference>
<evidence type="ECO:0000313" key="2">
    <source>
        <dbReference type="EMBL" id="SNS79091.1"/>
    </source>
</evidence>
<keyword evidence="1" id="KW-0732">Signal</keyword>
<evidence type="ECO:0000313" key="3">
    <source>
        <dbReference type="Proteomes" id="UP000198281"/>
    </source>
</evidence>
<evidence type="ECO:0000256" key="1">
    <source>
        <dbReference type="SAM" id="SignalP"/>
    </source>
</evidence>
<organism evidence="2 3">
    <name type="scientific">Edaphosphingomonas laterariae</name>
    <dbReference type="NCBI Taxonomy" id="861865"/>
    <lineage>
        <taxon>Bacteria</taxon>
        <taxon>Pseudomonadati</taxon>
        <taxon>Pseudomonadota</taxon>
        <taxon>Alphaproteobacteria</taxon>
        <taxon>Sphingomonadales</taxon>
        <taxon>Rhizorhabdaceae</taxon>
        <taxon>Edaphosphingomonas</taxon>
    </lineage>
</organism>
<accession>A0A239HD63</accession>
<dbReference type="OrthoDB" id="7471337at2"/>